<dbReference type="InterPro" id="IPR015854">
    <property type="entry name" value="ABC_transpr_LolD-like"/>
</dbReference>
<evidence type="ECO:0000256" key="3">
    <source>
        <dbReference type="ARBA" id="ARBA00022741"/>
    </source>
</evidence>
<dbReference type="InterPro" id="IPR027417">
    <property type="entry name" value="P-loop_NTPase"/>
</dbReference>
<dbReference type="InterPro" id="IPR017871">
    <property type="entry name" value="ABC_transporter-like_CS"/>
</dbReference>
<dbReference type="PANTHER" id="PTHR24220:SF86">
    <property type="entry name" value="ABC TRANSPORTER ABCH.1"/>
    <property type="match status" value="1"/>
</dbReference>
<proteinExistence type="inferred from homology"/>
<keyword evidence="9" id="KW-1185">Reference proteome</keyword>
<dbReference type="RefSeq" id="WP_150022579.1">
    <property type="nucleotide sequence ID" value="NZ_VWOJ01000002.1"/>
</dbReference>
<dbReference type="GO" id="GO:0098796">
    <property type="term" value="C:membrane protein complex"/>
    <property type="evidence" value="ECO:0007669"/>
    <property type="project" value="UniProtKB-ARBA"/>
</dbReference>
<evidence type="ECO:0000259" key="7">
    <source>
        <dbReference type="PROSITE" id="PS50893"/>
    </source>
</evidence>
<dbReference type="GO" id="GO:0005886">
    <property type="term" value="C:plasma membrane"/>
    <property type="evidence" value="ECO:0007669"/>
    <property type="project" value="TreeGrafter"/>
</dbReference>
<sequence length="261" mass="27077">MPATGSWSGAVAAEPSSPGASHRQGAALVFSGVSKIYGQGASAVHALDNVDLTIARGEFVAIYGRSGSGKSTFLNLAGALDLPTAGAVTVFGAPPTHTLSRADAARLRNRQIGFIFQQYNLFARFTVAENVETPLVYAGLGAADRSRKVREALALVGLEELAARRPAELSGGQQQRVAVARAIVTGPDMVLADEPTGALDDDTGGAILDHLQSINRTLGVSVALVTHDPGIAERAGRVLTFRNGRLDGDERRSGAYGGEST</sequence>
<dbReference type="PANTHER" id="PTHR24220">
    <property type="entry name" value="IMPORT ATP-BINDING PROTEIN"/>
    <property type="match status" value="1"/>
</dbReference>
<dbReference type="InterPro" id="IPR003593">
    <property type="entry name" value="AAA+_ATPase"/>
</dbReference>
<protein>
    <submittedName>
        <fullName evidence="8">ABC transporter ATP-binding protein</fullName>
    </submittedName>
</protein>
<reference evidence="8 9" key="1">
    <citation type="submission" date="2019-09" db="EMBL/GenBank/DDBJ databases">
        <authorList>
            <person name="Kevbrin V."/>
            <person name="Grouzdev D.S."/>
        </authorList>
    </citation>
    <scope>NUCLEOTIDE SEQUENCE [LARGE SCALE GENOMIC DNA]</scope>
    <source>
        <strain evidence="8 9">G-192</strain>
    </source>
</reference>
<dbReference type="SUPFAM" id="SSF52540">
    <property type="entry name" value="P-loop containing nucleoside triphosphate hydrolases"/>
    <property type="match status" value="1"/>
</dbReference>
<dbReference type="SMART" id="SM00382">
    <property type="entry name" value="AAA"/>
    <property type="match status" value="1"/>
</dbReference>
<evidence type="ECO:0000313" key="8">
    <source>
        <dbReference type="EMBL" id="KAA5803310.1"/>
    </source>
</evidence>
<organism evidence="8 9">
    <name type="scientific">Alkalicaulis satelles</name>
    <dbReference type="NCBI Taxonomy" id="2609175"/>
    <lineage>
        <taxon>Bacteria</taxon>
        <taxon>Pseudomonadati</taxon>
        <taxon>Pseudomonadota</taxon>
        <taxon>Alphaproteobacteria</taxon>
        <taxon>Maricaulales</taxon>
        <taxon>Maricaulaceae</taxon>
        <taxon>Alkalicaulis</taxon>
    </lineage>
</organism>
<dbReference type="InterPro" id="IPR003439">
    <property type="entry name" value="ABC_transporter-like_ATP-bd"/>
</dbReference>
<name>A0A5M6ZG97_9PROT</name>
<accession>A0A5M6ZG97</accession>
<comment type="similarity">
    <text evidence="5">Belongs to the ABC transporter superfamily. Macrolide exporter (TC 3.A.1.122) family.</text>
</comment>
<dbReference type="CDD" id="cd03255">
    <property type="entry name" value="ABC_MJ0796_LolCDE_FtsE"/>
    <property type="match status" value="1"/>
</dbReference>
<feature type="domain" description="ABC transporter" evidence="7">
    <location>
        <begin position="28"/>
        <end position="261"/>
    </location>
</feature>
<dbReference type="Gene3D" id="3.40.50.300">
    <property type="entry name" value="P-loop containing nucleotide triphosphate hydrolases"/>
    <property type="match status" value="1"/>
</dbReference>
<dbReference type="GO" id="GO:0022857">
    <property type="term" value="F:transmembrane transporter activity"/>
    <property type="evidence" value="ECO:0007669"/>
    <property type="project" value="UniProtKB-ARBA"/>
</dbReference>
<keyword evidence="2" id="KW-1003">Cell membrane</keyword>
<evidence type="ECO:0000256" key="1">
    <source>
        <dbReference type="ARBA" id="ARBA00022448"/>
    </source>
</evidence>
<dbReference type="AlphaFoldDB" id="A0A5M6ZG97"/>
<gene>
    <name evidence="8" type="ORF">F1654_05715</name>
</gene>
<keyword evidence="1" id="KW-0813">Transport</keyword>
<dbReference type="EMBL" id="VWOJ01000002">
    <property type="protein sequence ID" value="KAA5803310.1"/>
    <property type="molecule type" value="Genomic_DNA"/>
</dbReference>
<feature type="region of interest" description="Disordered" evidence="6">
    <location>
        <begin position="1"/>
        <end position="22"/>
    </location>
</feature>
<evidence type="ECO:0000256" key="4">
    <source>
        <dbReference type="ARBA" id="ARBA00022840"/>
    </source>
</evidence>
<evidence type="ECO:0000256" key="6">
    <source>
        <dbReference type="SAM" id="MobiDB-lite"/>
    </source>
</evidence>
<keyword evidence="2" id="KW-0472">Membrane</keyword>
<dbReference type="PROSITE" id="PS00211">
    <property type="entry name" value="ABC_TRANSPORTER_1"/>
    <property type="match status" value="1"/>
</dbReference>
<evidence type="ECO:0000256" key="2">
    <source>
        <dbReference type="ARBA" id="ARBA00022519"/>
    </source>
</evidence>
<dbReference type="Proteomes" id="UP000325122">
    <property type="component" value="Unassembled WGS sequence"/>
</dbReference>
<keyword evidence="3" id="KW-0547">Nucleotide-binding</keyword>
<evidence type="ECO:0000256" key="5">
    <source>
        <dbReference type="ARBA" id="ARBA00038388"/>
    </source>
</evidence>
<keyword evidence="4 8" id="KW-0067">ATP-binding</keyword>
<dbReference type="GO" id="GO:0016887">
    <property type="term" value="F:ATP hydrolysis activity"/>
    <property type="evidence" value="ECO:0007669"/>
    <property type="project" value="InterPro"/>
</dbReference>
<dbReference type="PROSITE" id="PS50893">
    <property type="entry name" value="ABC_TRANSPORTER_2"/>
    <property type="match status" value="1"/>
</dbReference>
<comment type="caution">
    <text evidence="8">The sequence shown here is derived from an EMBL/GenBank/DDBJ whole genome shotgun (WGS) entry which is preliminary data.</text>
</comment>
<dbReference type="GO" id="GO:0005524">
    <property type="term" value="F:ATP binding"/>
    <property type="evidence" value="ECO:0007669"/>
    <property type="project" value="UniProtKB-KW"/>
</dbReference>
<dbReference type="FunFam" id="3.40.50.300:FF:000032">
    <property type="entry name" value="Export ABC transporter ATP-binding protein"/>
    <property type="match status" value="1"/>
</dbReference>
<evidence type="ECO:0000313" key="9">
    <source>
        <dbReference type="Proteomes" id="UP000325122"/>
    </source>
</evidence>
<keyword evidence="2" id="KW-0997">Cell inner membrane</keyword>
<dbReference type="Pfam" id="PF00005">
    <property type="entry name" value="ABC_tran"/>
    <property type="match status" value="1"/>
</dbReference>
<dbReference type="InterPro" id="IPR017911">
    <property type="entry name" value="MacB-like_ATP-bd"/>
</dbReference>